<dbReference type="EMBL" id="CP043046">
    <property type="protein sequence ID" value="QEI04656.1"/>
    <property type="molecule type" value="Genomic_DNA"/>
</dbReference>
<keyword evidence="3" id="KW-1185">Reference proteome</keyword>
<dbReference type="OrthoDB" id="8749115at2"/>
<evidence type="ECO:0000313" key="2">
    <source>
        <dbReference type="EMBL" id="QEI04656.1"/>
    </source>
</evidence>
<evidence type="ECO:0000259" key="1">
    <source>
        <dbReference type="Pfam" id="PF13946"/>
    </source>
</evidence>
<name>A0A5C0ASN3_9BURK</name>
<dbReference type="InterPro" id="IPR025282">
    <property type="entry name" value="DUF4214"/>
</dbReference>
<reference evidence="2 3" key="1">
    <citation type="submission" date="2019-08" db="EMBL/GenBank/DDBJ databases">
        <title>Amphibian skin-associated Pigmentiphaga: genome sequence and occurrence across geography and hosts.</title>
        <authorList>
            <person name="Bletz M.C."/>
            <person name="Bunk B."/>
            <person name="Sproeer C."/>
            <person name="Biwer P."/>
            <person name="Reiter S."/>
            <person name="Rabemananjara F.C.E."/>
            <person name="Schulz S."/>
            <person name="Overmann J."/>
            <person name="Vences M."/>
        </authorList>
    </citation>
    <scope>NUCLEOTIDE SEQUENCE [LARGE SCALE GENOMIC DNA]</scope>
    <source>
        <strain evidence="2 3">Mada1488</strain>
    </source>
</reference>
<feature type="domain" description="DUF4214" evidence="1">
    <location>
        <begin position="45"/>
        <end position="94"/>
    </location>
</feature>
<dbReference type="KEGG" id="pacr:FXN63_01485"/>
<dbReference type="AlphaFoldDB" id="A0A5C0ASN3"/>
<evidence type="ECO:0000313" key="3">
    <source>
        <dbReference type="Proteomes" id="UP000325161"/>
    </source>
</evidence>
<dbReference type="RefSeq" id="WP_148812170.1">
    <property type="nucleotide sequence ID" value="NZ_CP043046.1"/>
</dbReference>
<dbReference type="Proteomes" id="UP000325161">
    <property type="component" value="Chromosome"/>
</dbReference>
<proteinExistence type="predicted"/>
<protein>
    <submittedName>
        <fullName evidence="2">DUF4214 domain-containing protein</fullName>
    </submittedName>
</protein>
<sequence>MATPTSPQLAIARLYTALFNRAPDADGFAFWVRALENGASLSVLAQSMLTAPESVALYPAGQTDAQFVTSYYTSVFGRTPDPDGLAFWSAALAAQGGAGNPAARATLIQQISTIASAPLTEKPAGMSDAAYAQTVADRGRFINKTEFGVWFAAELKSNDQALAKNTFALVTDNPGSLTAATNLGNGSAVPPVTEPAPIVVPHITVADTPAAIAAKFAAYAGTAGTVDATGLGVAQLQEVVLARAKITSVTGTLLLTSGLSQPELAALVINMVNLDTIVNVDATGMSLDQLSPIGMSPSVVSVVNNLQLSLSGVSVLVVNGLLLRAVDASVVATGANAVTVGALANHAAKLIDNGITGTLVMTSDLSDTQITALLGAKTADAANVTVNAAGMNGTRLAALAGNLDKVDSITNMSFTANDPALTSNIVTALLAKAAVGSVSANVSGASADFMATVISQNALFADSGITGDITLTKSTSVADITTLLGSKTAVAANVTINALAALNQSMPGATELGLSDTQLAAVAAGIDKVDLIVRPYLKLASFDDTATIALLSKASNAIIDTGNNAGSATELSFLMSNLSKVGDKSLGGTIVLTSAQLASTGGLLGAKLYTGALTINGDATNDTIDLSSLSATQALSTSVAVNPGAGADKLIFGRVPSQVQAQTVHVGSRAETRTDPLTTDTNTDNFDTLLGVARLGTGTDAVILRFEGPTGAFGAGLEFRSAHTAVQSPSSVNVTVTAASTMADILAAANTLNPVASSSSVLVLPAPPQPDPNEGPKAYLVRATGTGGLADKTYLIVNDEVPEITLADTIVVIGGATVPVDTFFVTTVGA</sequence>
<organism evidence="2 3">
    <name type="scientific">Pigmentiphaga aceris</name>
    <dbReference type="NCBI Taxonomy" id="1940612"/>
    <lineage>
        <taxon>Bacteria</taxon>
        <taxon>Pseudomonadati</taxon>
        <taxon>Pseudomonadota</taxon>
        <taxon>Betaproteobacteria</taxon>
        <taxon>Burkholderiales</taxon>
        <taxon>Alcaligenaceae</taxon>
        <taxon>Pigmentiphaga</taxon>
    </lineage>
</organism>
<gene>
    <name evidence="2" type="ORF">FXN63_01485</name>
</gene>
<accession>A0A5C0ASN3</accession>
<dbReference type="Pfam" id="PF13946">
    <property type="entry name" value="DUF4214"/>
    <property type="match status" value="1"/>
</dbReference>